<accession>X0UDV5</accession>
<name>X0UDV5_9ZZZZ</name>
<sequence>KELAEVIEKLEAVSVSADVQRDLLSRVSTHLDSAYRNTRKLESEREKALKIADSLKRSEVFRDKVLVTMTDLREDIDMLETLIPRKLWPVPTYADLLFKL</sequence>
<reference evidence="1" key="1">
    <citation type="journal article" date="2014" name="Front. Microbiol.">
        <title>High frequency of phylogenetically diverse reductive dehalogenase-homologous genes in deep subseafloor sedimentary metagenomes.</title>
        <authorList>
            <person name="Kawai M."/>
            <person name="Futagami T."/>
            <person name="Toyoda A."/>
            <person name="Takaki Y."/>
            <person name="Nishi S."/>
            <person name="Hori S."/>
            <person name="Arai W."/>
            <person name="Tsubouchi T."/>
            <person name="Morono Y."/>
            <person name="Uchiyama I."/>
            <person name="Ito T."/>
            <person name="Fujiyama A."/>
            <person name="Inagaki F."/>
            <person name="Takami H."/>
        </authorList>
    </citation>
    <scope>NUCLEOTIDE SEQUENCE</scope>
    <source>
        <strain evidence="1">Expedition CK06-06</strain>
    </source>
</reference>
<dbReference type="EMBL" id="BARS01010930">
    <property type="protein sequence ID" value="GAF98572.1"/>
    <property type="molecule type" value="Genomic_DNA"/>
</dbReference>
<evidence type="ECO:0000313" key="1">
    <source>
        <dbReference type="EMBL" id="GAF98572.1"/>
    </source>
</evidence>
<evidence type="ECO:0008006" key="2">
    <source>
        <dbReference type="Google" id="ProtNLM"/>
    </source>
</evidence>
<organism evidence="1">
    <name type="scientific">marine sediment metagenome</name>
    <dbReference type="NCBI Taxonomy" id="412755"/>
    <lineage>
        <taxon>unclassified sequences</taxon>
        <taxon>metagenomes</taxon>
        <taxon>ecological metagenomes</taxon>
    </lineage>
</organism>
<feature type="non-terminal residue" evidence="1">
    <location>
        <position position="1"/>
    </location>
</feature>
<comment type="caution">
    <text evidence="1">The sequence shown here is derived from an EMBL/GenBank/DDBJ whole genome shotgun (WGS) entry which is preliminary data.</text>
</comment>
<dbReference type="AlphaFoldDB" id="X0UDV5"/>
<gene>
    <name evidence="1" type="ORF">S01H1_20078</name>
</gene>
<protein>
    <recommendedName>
        <fullName evidence="2">Glutamine synthetase C-terminal domain-containing protein</fullName>
    </recommendedName>
</protein>
<dbReference type="Gene3D" id="1.20.120.1560">
    <property type="match status" value="1"/>
</dbReference>
<proteinExistence type="predicted"/>